<protein>
    <submittedName>
        <fullName evidence="2">Uncharacterized protein</fullName>
    </submittedName>
</protein>
<keyword evidence="3" id="KW-1185">Reference proteome</keyword>
<sequence length="116" mass="13107">MIRDPNVPIPERTDQDEPNVPRVFLREPGWRVGMKHGSEREFCHNIAPGEEAYHRLSDGELFVHSADERLCLPCADRRGLLHFEPKGLGKARDIIELDGPAQPGDTFKVIDPKALD</sequence>
<dbReference type="RefSeq" id="WP_197446679.1">
    <property type="nucleotide sequence ID" value="NZ_CP036426.1"/>
</dbReference>
<dbReference type="EMBL" id="CP036426">
    <property type="protein sequence ID" value="QDV32805.1"/>
    <property type="molecule type" value="Genomic_DNA"/>
</dbReference>
<gene>
    <name evidence="2" type="ORF">ElP_06450</name>
</gene>
<reference evidence="2 3" key="1">
    <citation type="submission" date="2019-02" db="EMBL/GenBank/DDBJ databases">
        <title>Deep-cultivation of Planctomycetes and their phenomic and genomic characterization uncovers novel biology.</title>
        <authorList>
            <person name="Wiegand S."/>
            <person name="Jogler M."/>
            <person name="Boedeker C."/>
            <person name="Pinto D."/>
            <person name="Vollmers J."/>
            <person name="Rivas-Marin E."/>
            <person name="Kohn T."/>
            <person name="Peeters S.H."/>
            <person name="Heuer A."/>
            <person name="Rast P."/>
            <person name="Oberbeckmann S."/>
            <person name="Bunk B."/>
            <person name="Jeske O."/>
            <person name="Meyerdierks A."/>
            <person name="Storesund J.E."/>
            <person name="Kallscheuer N."/>
            <person name="Luecker S."/>
            <person name="Lage O.M."/>
            <person name="Pohl T."/>
            <person name="Merkel B.J."/>
            <person name="Hornburger P."/>
            <person name="Mueller R.-W."/>
            <person name="Bruemmer F."/>
            <person name="Labrenz M."/>
            <person name="Spormann A.M."/>
            <person name="Op den Camp H."/>
            <person name="Overmann J."/>
            <person name="Amann R."/>
            <person name="Jetten M.S.M."/>
            <person name="Mascher T."/>
            <person name="Medema M.H."/>
            <person name="Devos D.P."/>
            <person name="Kaster A.-K."/>
            <person name="Ovreas L."/>
            <person name="Rohde M."/>
            <person name="Galperin M.Y."/>
            <person name="Jogler C."/>
        </authorList>
    </citation>
    <scope>NUCLEOTIDE SEQUENCE [LARGE SCALE GENOMIC DNA]</scope>
    <source>
        <strain evidence="2 3">ElP</strain>
    </source>
</reference>
<dbReference type="AlphaFoldDB" id="A0A518GW26"/>
<organism evidence="2 3">
    <name type="scientific">Tautonia plasticadhaerens</name>
    <dbReference type="NCBI Taxonomy" id="2527974"/>
    <lineage>
        <taxon>Bacteria</taxon>
        <taxon>Pseudomonadati</taxon>
        <taxon>Planctomycetota</taxon>
        <taxon>Planctomycetia</taxon>
        <taxon>Isosphaerales</taxon>
        <taxon>Isosphaeraceae</taxon>
        <taxon>Tautonia</taxon>
    </lineage>
</organism>
<feature type="region of interest" description="Disordered" evidence="1">
    <location>
        <begin position="97"/>
        <end position="116"/>
    </location>
</feature>
<evidence type="ECO:0000313" key="3">
    <source>
        <dbReference type="Proteomes" id="UP000317835"/>
    </source>
</evidence>
<name>A0A518GW26_9BACT</name>
<evidence type="ECO:0000313" key="2">
    <source>
        <dbReference type="EMBL" id="QDV32805.1"/>
    </source>
</evidence>
<evidence type="ECO:0000256" key="1">
    <source>
        <dbReference type="SAM" id="MobiDB-lite"/>
    </source>
</evidence>
<dbReference type="Proteomes" id="UP000317835">
    <property type="component" value="Chromosome"/>
</dbReference>
<proteinExistence type="predicted"/>
<dbReference type="KEGG" id="tpla:ElP_06450"/>
<accession>A0A518GW26</accession>